<dbReference type="VEuPathDB" id="AmoebaDB:EIN_369560"/>
<keyword evidence="2" id="KW-1185">Reference proteome</keyword>
<dbReference type="RefSeq" id="XP_004259405.1">
    <property type="nucleotide sequence ID" value="XM_004259357.1"/>
</dbReference>
<protein>
    <submittedName>
        <fullName evidence="1">Uncharacterized protein</fullName>
    </submittedName>
</protein>
<evidence type="ECO:0000313" key="2">
    <source>
        <dbReference type="Proteomes" id="UP000014680"/>
    </source>
</evidence>
<evidence type="ECO:0000313" key="1">
    <source>
        <dbReference type="EMBL" id="ELP92634.1"/>
    </source>
</evidence>
<organism evidence="1 2">
    <name type="scientific">Entamoeba invadens IP1</name>
    <dbReference type="NCBI Taxonomy" id="370355"/>
    <lineage>
        <taxon>Eukaryota</taxon>
        <taxon>Amoebozoa</taxon>
        <taxon>Evosea</taxon>
        <taxon>Archamoebae</taxon>
        <taxon>Mastigamoebida</taxon>
        <taxon>Entamoebidae</taxon>
        <taxon>Entamoeba</taxon>
    </lineage>
</organism>
<sequence length="453" mass="51522">MKKFTTLKLATETLIVLPLGSHNFFEICHAFAITSRHLICKNDFKESYNSSEQFDALVGGKDIAVSNFLVYETEDPSCVTCSIEKTLNTTNLFESQEFQAVNEWAGSNDFKVVFDSKTDEFNIVQLTKGFLGKKNSALVFDITGGKPFVMAFKNGVEADKVYLIRATDTSEHTLFLFNEKKEFLGKRNFVQGSGDIVRGGANNFMYAENFFVINLCGQFHLRNMKGVSKKYTNSPDATEITGILRKEEYRKVRVYALVYKTEQTENVSLKQLKDISLPQTVEEKQLMIGKFLDCMTQVLAKRVNTTTLIFDSRRGKENGELKNAIKGKPNVIIVIKMKGGKIFGGYFSHIPEEGKEGCITLRHDDKHLLFGGEQMKVYKPKPKYMTDLLSIDSDYVLLRINTCFEVRSTGGVKVDRRELFKERYFDEPNPIDVIGIGKSQFAEYEFVLAYTFE</sequence>
<accession>A0A0A1UFB7</accession>
<dbReference type="GeneID" id="14891723"/>
<name>A0A0A1UFB7_ENTIV</name>
<gene>
    <name evidence="1" type="ORF">EIN_369560</name>
</gene>
<dbReference type="AlphaFoldDB" id="A0A0A1UFB7"/>
<reference evidence="1 2" key="1">
    <citation type="submission" date="2012-10" db="EMBL/GenBank/DDBJ databases">
        <authorList>
            <person name="Zafar N."/>
            <person name="Inman J."/>
            <person name="Hall N."/>
            <person name="Lorenzi H."/>
            <person name="Caler E."/>
        </authorList>
    </citation>
    <scope>NUCLEOTIDE SEQUENCE [LARGE SCALE GENOMIC DNA]</scope>
    <source>
        <strain evidence="1 2">IP1</strain>
    </source>
</reference>
<dbReference type="EMBL" id="KB206332">
    <property type="protein sequence ID" value="ELP92634.1"/>
    <property type="molecule type" value="Genomic_DNA"/>
</dbReference>
<dbReference type="KEGG" id="eiv:EIN_369560"/>
<proteinExistence type="predicted"/>
<dbReference type="Proteomes" id="UP000014680">
    <property type="component" value="Unassembled WGS sequence"/>
</dbReference>